<feature type="transmembrane region" description="Helical" evidence="8">
    <location>
        <begin position="194"/>
        <end position="213"/>
    </location>
</feature>
<evidence type="ECO:0000256" key="8">
    <source>
        <dbReference type="SAM" id="Phobius"/>
    </source>
</evidence>
<keyword evidence="6 8" id="KW-0472">Membrane</keyword>
<feature type="domain" description="Amino acid permease/ SLC12A" evidence="9">
    <location>
        <begin position="47"/>
        <end position="154"/>
    </location>
</feature>
<dbReference type="AlphaFoldDB" id="A0A318YS42"/>
<gene>
    <name evidence="10" type="ORF">BO87DRAFT_404805</name>
</gene>
<dbReference type="Pfam" id="PF00324">
    <property type="entry name" value="AA_permease"/>
    <property type="match status" value="2"/>
</dbReference>
<sequence>MDYETKHDDGDKTYSGLHPSMSVEEGQVDHGETTNDGLHRTLSPRMIHVISLGSSIGSGLFITTGKSLAQGGPANMFLAYLVVCVGVWANLQTLTEMTIAFPTSGNYIDYADRWVDPALAFGAGFAEWLGWTSVFASEAMFVVTLVNYWADEVVPEAALPISLAVIAGAGPSGYVRHGSTWTDFPMFKNGFGGFSTAALLAIWAVGDQVFIGVMAGEAESPHYSMARSANFVPWRVGIFYLVSVVLISLVVDSDDSRLMNGSSVVSSPFVIAAQDAGISGVPDLINACIILGILALSLECIYLPSRILRTMSLQGLLPVFIARVDKVGRPRWALTFTAVAGTVLTYLSLSADGTEVLNWFISITNASFFTNWAIIAFSSFRFRAAIKAQRSQLFETPYAWRSLYWPLAPVISLFVSALLLVCLLYTSIKPVGGGAFTAYNFFSATIGLIVIMVFTIGYKIVHITPWRDPATADLITGHRELTAAELRCAGLSFNADAEDSSIERATLSELIQIDKHYLTRITLRTTLIQDKRASVLGASPRSIPAVKELYSFLVNDYLPRRYSTIFQRVSITTSTSASAPTIMLRNTVTGETIPSTPPTDAEEALAIIGRQVEEDFLLLLPPQPSSLRDDDKKEGTNKQMTLEAFIGCFPNGFNWAGKFRKSLASIHVPVPDYTTKLRASMDRYLERLKVGECVKRANWTVSVDGELHAASSMHLYEGEEVVELKELDVNTMLFRLPISRAVVFVVRTYMYPLQDVKKEGNGPRLVEAIAGLKEGSSPGFHFYKRAAVWQRAVSEYLLDGENELALSRLFLLSVAQNLIPHILAITTPKGALLRYLNPSHVTSLFATTAWFNILSALDLLLLNPKEADDFVATNEGTSKVKSFFYGLRNALKQHLNSRKINTPEEAKNTPPMPAYYTQKNGKNASKPISRRRKFWHQLLCIKFTAISNYITRDVFGLAKSSFLERSIYPCVLCVPPIGYSTPYCGRGREYTDGRVWRYGVFLIIRVGVHD</sequence>
<feature type="region of interest" description="Disordered" evidence="7">
    <location>
        <begin position="1"/>
        <end position="21"/>
    </location>
</feature>
<dbReference type="PANTHER" id="PTHR43341:SF1">
    <property type="entry name" value="GENERAL AMINO-ACID PERMEASE GAP1"/>
    <property type="match status" value="1"/>
</dbReference>
<keyword evidence="4" id="KW-0029">Amino-acid transport</keyword>
<keyword evidence="11" id="KW-1185">Reference proteome</keyword>
<dbReference type="GO" id="GO:0016020">
    <property type="term" value="C:membrane"/>
    <property type="evidence" value="ECO:0007669"/>
    <property type="project" value="UniProtKB-SubCell"/>
</dbReference>
<feature type="transmembrane region" description="Helical" evidence="8">
    <location>
        <begin position="284"/>
        <end position="303"/>
    </location>
</feature>
<evidence type="ECO:0000256" key="1">
    <source>
        <dbReference type="ARBA" id="ARBA00004141"/>
    </source>
</evidence>
<feature type="transmembrane region" description="Helical" evidence="8">
    <location>
        <begin position="157"/>
        <end position="174"/>
    </location>
</feature>
<feature type="transmembrane region" description="Helical" evidence="8">
    <location>
        <begin position="77"/>
        <end position="95"/>
    </location>
</feature>
<feature type="domain" description="Amino acid permease/ SLC12A" evidence="9">
    <location>
        <begin position="169"/>
        <end position="460"/>
    </location>
</feature>
<evidence type="ECO:0000256" key="7">
    <source>
        <dbReference type="SAM" id="MobiDB-lite"/>
    </source>
</evidence>
<dbReference type="GeneID" id="37128347"/>
<proteinExistence type="predicted"/>
<dbReference type="PANTHER" id="PTHR43341">
    <property type="entry name" value="AMINO ACID PERMEASE"/>
    <property type="match status" value="1"/>
</dbReference>
<evidence type="ECO:0000256" key="4">
    <source>
        <dbReference type="ARBA" id="ARBA00022970"/>
    </source>
</evidence>
<name>A0A318YS42_ASPNB</name>
<dbReference type="Proteomes" id="UP000247647">
    <property type="component" value="Unassembled WGS sequence"/>
</dbReference>
<evidence type="ECO:0000256" key="2">
    <source>
        <dbReference type="ARBA" id="ARBA00022448"/>
    </source>
</evidence>
<evidence type="ECO:0000313" key="10">
    <source>
        <dbReference type="EMBL" id="PYH37144.1"/>
    </source>
</evidence>
<keyword evidence="2" id="KW-0813">Transport</keyword>
<evidence type="ECO:0000256" key="3">
    <source>
        <dbReference type="ARBA" id="ARBA00022692"/>
    </source>
</evidence>
<evidence type="ECO:0000256" key="5">
    <source>
        <dbReference type="ARBA" id="ARBA00022989"/>
    </source>
</evidence>
<feature type="transmembrane region" description="Helical" evidence="8">
    <location>
        <begin position="403"/>
        <end position="426"/>
    </location>
</feature>
<dbReference type="GO" id="GO:0015171">
    <property type="term" value="F:amino acid transmembrane transporter activity"/>
    <property type="evidence" value="ECO:0007669"/>
    <property type="project" value="TreeGrafter"/>
</dbReference>
<feature type="transmembrane region" description="Helical" evidence="8">
    <location>
        <begin position="332"/>
        <end position="351"/>
    </location>
</feature>
<dbReference type="OrthoDB" id="5043642at2759"/>
<organism evidence="10 11">
    <name type="scientific">Aspergillus neoniger (strain CBS 115656)</name>
    <dbReference type="NCBI Taxonomy" id="1448310"/>
    <lineage>
        <taxon>Eukaryota</taxon>
        <taxon>Fungi</taxon>
        <taxon>Dikarya</taxon>
        <taxon>Ascomycota</taxon>
        <taxon>Pezizomycotina</taxon>
        <taxon>Eurotiomycetes</taxon>
        <taxon>Eurotiomycetidae</taxon>
        <taxon>Eurotiales</taxon>
        <taxon>Aspergillaceae</taxon>
        <taxon>Aspergillus</taxon>
        <taxon>Aspergillus subgen. Circumdati</taxon>
    </lineage>
</organism>
<feature type="transmembrane region" description="Helical" evidence="8">
    <location>
        <begin position="357"/>
        <end position="382"/>
    </location>
</feature>
<dbReference type="InterPro" id="IPR021848">
    <property type="entry name" value="HODM_asu-like"/>
</dbReference>
<reference evidence="10" key="1">
    <citation type="submission" date="2016-12" db="EMBL/GenBank/DDBJ databases">
        <title>The genomes of Aspergillus section Nigri reveals drivers in fungal speciation.</title>
        <authorList>
            <consortium name="DOE Joint Genome Institute"/>
            <person name="Vesth T.C."/>
            <person name="Nybo J."/>
            <person name="Theobald S."/>
            <person name="Brandl J."/>
            <person name="Frisvad J.C."/>
            <person name="Nielsen K.F."/>
            <person name="Lyhne E.K."/>
            <person name="Kogle M.E."/>
            <person name="Kuo A."/>
            <person name="Riley R."/>
            <person name="Clum A."/>
            <person name="Nolan M."/>
            <person name="Lipzen A."/>
            <person name="Salamov A."/>
            <person name="Henrissat B."/>
            <person name="Wiebenga A."/>
            <person name="De Vries R.P."/>
            <person name="Grigoriev I.V."/>
            <person name="Mortensen U.H."/>
            <person name="Andersen M.R."/>
            <person name="Baker S.E."/>
        </authorList>
    </citation>
    <scope>NUCLEOTIDE SEQUENCE [LARGE SCALE GENOMIC DNA]</scope>
    <source>
        <strain evidence="10">CBS 115656</strain>
    </source>
</reference>
<comment type="subcellular location">
    <subcellularLocation>
        <location evidence="1">Membrane</location>
        <topology evidence="1">Multi-pass membrane protein</topology>
    </subcellularLocation>
</comment>
<feature type="transmembrane region" description="Helical" evidence="8">
    <location>
        <begin position="234"/>
        <end position="251"/>
    </location>
</feature>
<feature type="transmembrane region" description="Helical" evidence="8">
    <location>
        <begin position="46"/>
        <end position="65"/>
    </location>
</feature>
<keyword evidence="3 8" id="KW-0812">Transmembrane</keyword>
<feature type="transmembrane region" description="Helical" evidence="8">
    <location>
        <begin position="438"/>
        <end position="458"/>
    </location>
</feature>
<dbReference type="Gene3D" id="1.20.1740.10">
    <property type="entry name" value="Amino acid/polyamine transporter I"/>
    <property type="match status" value="1"/>
</dbReference>
<dbReference type="Pfam" id="PF11927">
    <property type="entry name" value="HODM_asu-like"/>
    <property type="match status" value="1"/>
</dbReference>
<dbReference type="RefSeq" id="XP_025482622.1">
    <property type="nucleotide sequence ID" value="XM_025625891.1"/>
</dbReference>
<feature type="compositionally biased region" description="Basic and acidic residues" evidence="7">
    <location>
        <begin position="1"/>
        <end position="12"/>
    </location>
</feature>
<accession>A0A318YS42</accession>
<feature type="region of interest" description="Disordered" evidence="7">
    <location>
        <begin position="902"/>
        <end position="924"/>
    </location>
</feature>
<feature type="transmembrane region" description="Helical" evidence="8">
    <location>
        <begin position="128"/>
        <end position="150"/>
    </location>
</feature>
<evidence type="ECO:0000259" key="9">
    <source>
        <dbReference type="Pfam" id="PF00324"/>
    </source>
</evidence>
<protein>
    <submittedName>
        <fullName evidence="10">Proline-specific permease</fullName>
    </submittedName>
</protein>
<dbReference type="InterPro" id="IPR050524">
    <property type="entry name" value="APC_YAT"/>
</dbReference>
<dbReference type="EMBL" id="KZ821451">
    <property type="protein sequence ID" value="PYH37144.1"/>
    <property type="molecule type" value="Genomic_DNA"/>
</dbReference>
<evidence type="ECO:0000256" key="6">
    <source>
        <dbReference type="ARBA" id="ARBA00023136"/>
    </source>
</evidence>
<dbReference type="InterPro" id="IPR004841">
    <property type="entry name" value="AA-permease/SLC12A_dom"/>
</dbReference>
<keyword evidence="5 8" id="KW-1133">Transmembrane helix</keyword>
<evidence type="ECO:0000313" key="11">
    <source>
        <dbReference type="Proteomes" id="UP000247647"/>
    </source>
</evidence>